<protein>
    <submittedName>
        <fullName evidence="7">Box C/D snoRNA protein 1</fullName>
    </submittedName>
</protein>
<dbReference type="InterPro" id="IPR051639">
    <property type="entry name" value="BCD1"/>
</dbReference>
<dbReference type="PANTHER" id="PTHR13483">
    <property type="entry name" value="BOX C_D SNORNA PROTEIN 1-RELATED"/>
    <property type="match status" value="1"/>
</dbReference>
<feature type="domain" description="HIT-type" evidence="6">
    <location>
        <begin position="6"/>
        <end position="39"/>
    </location>
</feature>
<dbReference type="OrthoDB" id="272357at2759"/>
<dbReference type="EMBL" id="LXFE01000122">
    <property type="protein sequence ID" value="OLL27093.1"/>
    <property type="molecule type" value="Genomic_DNA"/>
</dbReference>
<proteinExistence type="predicted"/>
<dbReference type="Pfam" id="PF04438">
    <property type="entry name" value="zf-HIT"/>
    <property type="match status" value="1"/>
</dbReference>
<dbReference type="CDD" id="cd23023">
    <property type="entry name" value="zf-HIT_BCD1"/>
    <property type="match status" value="1"/>
</dbReference>
<keyword evidence="1" id="KW-0479">Metal-binding</keyword>
<dbReference type="STRING" id="1198029.A0A1U7LWZ3"/>
<evidence type="ECO:0000259" key="6">
    <source>
        <dbReference type="PROSITE" id="PS51083"/>
    </source>
</evidence>
<comment type="caution">
    <text evidence="7">The sequence shown here is derived from an EMBL/GenBank/DDBJ whole genome shotgun (WGS) entry which is preliminary data.</text>
</comment>
<feature type="region of interest" description="Disordered" evidence="5">
    <location>
        <begin position="229"/>
        <end position="249"/>
    </location>
</feature>
<dbReference type="Gene3D" id="3.30.60.190">
    <property type="match status" value="1"/>
</dbReference>
<dbReference type="GO" id="GO:0005634">
    <property type="term" value="C:nucleus"/>
    <property type="evidence" value="ECO:0007669"/>
    <property type="project" value="TreeGrafter"/>
</dbReference>
<keyword evidence="3" id="KW-0862">Zinc</keyword>
<dbReference type="GO" id="GO:0000463">
    <property type="term" value="P:maturation of LSU-rRNA from tricistronic rRNA transcript (SSU-rRNA, 5.8S rRNA, LSU-rRNA)"/>
    <property type="evidence" value="ECO:0007669"/>
    <property type="project" value="TreeGrafter"/>
</dbReference>
<dbReference type="InterPro" id="IPR007529">
    <property type="entry name" value="Znf_HIT"/>
</dbReference>
<evidence type="ECO:0000256" key="3">
    <source>
        <dbReference type="ARBA" id="ARBA00022833"/>
    </source>
</evidence>
<dbReference type="Proteomes" id="UP000186594">
    <property type="component" value="Unassembled WGS sequence"/>
</dbReference>
<evidence type="ECO:0000313" key="8">
    <source>
        <dbReference type="Proteomes" id="UP000186594"/>
    </source>
</evidence>
<organism evidence="7 8">
    <name type="scientific">Neolecta irregularis (strain DAH-3)</name>
    <dbReference type="NCBI Taxonomy" id="1198029"/>
    <lineage>
        <taxon>Eukaryota</taxon>
        <taxon>Fungi</taxon>
        <taxon>Dikarya</taxon>
        <taxon>Ascomycota</taxon>
        <taxon>Taphrinomycotina</taxon>
        <taxon>Neolectales</taxon>
        <taxon>Neolectaceae</taxon>
        <taxon>Neolecta</taxon>
    </lineage>
</organism>
<evidence type="ECO:0000256" key="1">
    <source>
        <dbReference type="ARBA" id="ARBA00022723"/>
    </source>
</evidence>
<keyword evidence="8" id="KW-1185">Reference proteome</keyword>
<sequence length="249" mass="27651">MTTALCTSCSRPARYRCPRCLASSCSLECVHHHKLASACSGISTPQFLEKRLLHSEAALNSDYRFLLNVERSIDNAARLKNSLLKQKPVFSLNPILRTLEWLVRIDNNESRFLSHSVSEKCTLADAFTSLKSSQPSPILDQLNNKNICFHLKSPSAQLPETCTLAAALKGKAIIGYPSIYIEKIEVECPSVEVQKTEVECPSDVEIKASKHQYLSDQLSTKRSPSNILPIYYSDESDESDQCNLPGTTG</sequence>
<evidence type="ECO:0000256" key="4">
    <source>
        <dbReference type="PROSITE-ProRule" id="PRU00453"/>
    </source>
</evidence>
<dbReference type="AlphaFoldDB" id="A0A1U7LWZ3"/>
<dbReference type="SUPFAM" id="SSF144232">
    <property type="entry name" value="HIT/MYND zinc finger-like"/>
    <property type="match status" value="1"/>
</dbReference>
<dbReference type="PROSITE" id="PS51083">
    <property type="entry name" value="ZF_HIT"/>
    <property type="match status" value="1"/>
</dbReference>
<dbReference type="GO" id="GO:0070761">
    <property type="term" value="C:pre-snoRNP complex"/>
    <property type="evidence" value="ECO:0007669"/>
    <property type="project" value="TreeGrafter"/>
</dbReference>
<dbReference type="GO" id="GO:0000492">
    <property type="term" value="P:box C/D snoRNP assembly"/>
    <property type="evidence" value="ECO:0007669"/>
    <property type="project" value="TreeGrafter"/>
</dbReference>
<dbReference type="GO" id="GO:0048254">
    <property type="term" value="P:snoRNA localization"/>
    <property type="evidence" value="ECO:0007669"/>
    <property type="project" value="TreeGrafter"/>
</dbReference>
<accession>A0A1U7LWZ3</accession>
<evidence type="ECO:0000256" key="5">
    <source>
        <dbReference type="SAM" id="MobiDB-lite"/>
    </source>
</evidence>
<dbReference type="GO" id="GO:0008270">
    <property type="term" value="F:zinc ion binding"/>
    <property type="evidence" value="ECO:0007669"/>
    <property type="project" value="UniProtKB-UniRule"/>
</dbReference>
<dbReference type="PANTHER" id="PTHR13483:SF11">
    <property type="entry name" value="ZINC FINGER HIT DOMAIN-CONTAINING PROTEIN 3"/>
    <property type="match status" value="1"/>
</dbReference>
<evidence type="ECO:0000256" key="2">
    <source>
        <dbReference type="ARBA" id="ARBA00022771"/>
    </source>
</evidence>
<name>A0A1U7LWZ3_NEOID</name>
<evidence type="ECO:0000313" key="7">
    <source>
        <dbReference type="EMBL" id="OLL27093.1"/>
    </source>
</evidence>
<gene>
    <name evidence="7" type="ORF">NEOLI_000806</name>
</gene>
<keyword evidence="2 4" id="KW-0863">Zinc-finger</keyword>
<reference evidence="7 8" key="1">
    <citation type="submission" date="2016-04" db="EMBL/GenBank/DDBJ databases">
        <title>Evolutionary innovation and constraint leading to complex multicellularity in the Ascomycota.</title>
        <authorList>
            <person name="Cisse O."/>
            <person name="Nguyen A."/>
            <person name="Hewitt D.A."/>
            <person name="Jedd G."/>
            <person name="Stajich J.E."/>
        </authorList>
    </citation>
    <scope>NUCLEOTIDE SEQUENCE [LARGE SCALE GENOMIC DNA]</scope>
    <source>
        <strain evidence="7 8">DAH-3</strain>
    </source>
</reference>